<organism evidence="16 17">
    <name type="scientific">Kordiimonas pumila</name>
    <dbReference type="NCBI Taxonomy" id="2161677"/>
    <lineage>
        <taxon>Bacteria</taxon>
        <taxon>Pseudomonadati</taxon>
        <taxon>Pseudomonadota</taxon>
        <taxon>Alphaproteobacteria</taxon>
        <taxon>Kordiimonadales</taxon>
        <taxon>Kordiimonadaceae</taxon>
        <taxon>Kordiimonas</taxon>
    </lineage>
</organism>
<evidence type="ECO:0000256" key="7">
    <source>
        <dbReference type="ARBA" id="ARBA00023065"/>
    </source>
</evidence>
<keyword evidence="10 11" id="KW-0998">Cell outer membrane</keyword>
<protein>
    <submittedName>
        <fullName evidence="16">TonB-dependent receptor</fullName>
    </submittedName>
</protein>
<keyword evidence="9 11" id="KW-0472">Membrane</keyword>
<evidence type="ECO:0000256" key="11">
    <source>
        <dbReference type="PROSITE-ProRule" id="PRU01360"/>
    </source>
</evidence>
<dbReference type="InterPro" id="IPR039426">
    <property type="entry name" value="TonB-dep_rcpt-like"/>
</dbReference>
<dbReference type="InterPro" id="IPR036942">
    <property type="entry name" value="Beta-barrel_TonB_sf"/>
</dbReference>
<keyword evidence="7" id="KW-0406">Ion transport</keyword>
<dbReference type="InterPro" id="IPR000531">
    <property type="entry name" value="Beta-barrel_TonB"/>
</dbReference>
<name>A0ABV7D2B6_9PROT</name>
<dbReference type="Pfam" id="PF07715">
    <property type="entry name" value="Plug"/>
    <property type="match status" value="1"/>
</dbReference>
<feature type="domain" description="TonB-dependent receptor-like beta-barrel" evidence="14">
    <location>
        <begin position="251"/>
        <end position="727"/>
    </location>
</feature>
<dbReference type="InterPro" id="IPR012910">
    <property type="entry name" value="Plug_dom"/>
</dbReference>
<keyword evidence="13" id="KW-0732">Signal</keyword>
<dbReference type="PANTHER" id="PTHR32552">
    <property type="entry name" value="FERRICHROME IRON RECEPTOR-RELATED"/>
    <property type="match status" value="1"/>
</dbReference>
<dbReference type="Gene3D" id="2.40.170.20">
    <property type="entry name" value="TonB-dependent receptor, beta-barrel domain"/>
    <property type="match status" value="1"/>
</dbReference>
<dbReference type="SUPFAM" id="SSF56935">
    <property type="entry name" value="Porins"/>
    <property type="match status" value="1"/>
</dbReference>
<comment type="caution">
    <text evidence="16">The sequence shown here is derived from an EMBL/GenBank/DDBJ whole genome shotgun (WGS) entry which is preliminary data.</text>
</comment>
<evidence type="ECO:0000256" key="1">
    <source>
        <dbReference type="ARBA" id="ARBA00004571"/>
    </source>
</evidence>
<evidence type="ECO:0000256" key="8">
    <source>
        <dbReference type="ARBA" id="ARBA00023077"/>
    </source>
</evidence>
<evidence type="ECO:0000259" key="15">
    <source>
        <dbReference type="Pfam" id="PF07715"/>
    </source>
</evidence>
<evidence type="ECO:0000256" key="12">
    <source>
        <dbReference type="RuleBase" id="RU003357"/>
    </source>
</evidence>
<feature type="chain" id="PRO_5047420355" evidence="13">
    <location>
        <begin position="30"/>
        <end position="766"/>
    </location>
</feature>
<comment type="subcellular location">
    <subcellularLocation>
        <location evidence="1 11">Cell outer membrane</location>
        <topology evidence="1 11">Multi-pass membrane protein</topology>
    </subcellularLocation>
</comment>
<accession>A0ABV7D2B6</accession>
<evidence type="ECO:0000256" key="13">
    <source>
        <dbReference type="SAM" id="SignalP"/>
    </source>
</evidence>
<gene>
    <name evidence="16" type="ORF">ACFOKA_05080</name>
</gene>
<feature type="signal peptide" evidence="13">
    <location>
        <begin position="1"/>
        <end position="29"/>
    </location>
</feature>
<proteinExistence type="inferred from homology"/>
<evidence type="ECO:0000259" key="14">
    <source>
        <dbReference type="Pfam" id="PF00593"/>
    </source>
</evidence>
<evidence type="ECO:0000313" key="16">
    <source>
        <dbReference type="EMBL" id="MFC3051274.1"/>
    </source>
</evidence>
<comment type="similarity">
    <text evidence="11 12">Belongs to the TonB-dependent receptor family.</text>
</comment>
<evidence type="ECO:0000256" key="6">
    <source>
        <dbReference type="ARBA" id="ARBA00023004"/>
    </source>
</evidence>
<keyword evidence="6" id="KW-0408">Iron</keyword>
<keyword evidence="5 11" id="KW-0812">Transmembrane</keyword>
<sequence>MDTIKLRRRSHLIMGASLTALVAAGGVSAQQSADTRGIEEVVVTAQKRVQSVQDVPVSMSAFDSSFTKRVNLDDVKDLVKFTPGFAGNSKDSFIDYINIRGISTNDFGVGGDPSVGFFKNGLYQGRNGVVVSSMFDMERAEVLRGPQGFLFGRNAISGAISLYTAKPDFENGKAYVEVGFGERGILEAEAMVNVPVNENFALRIAGYHSEEDGYVYNYARPNDDDLVAHNKDAFRVTAALRGESWDANLVVEYEDRDQSGSIYRAITGNDQYDFLVDNVDGASQRGGLRDLDSDASLGNFDRGEILSLMAEINWDLGFATLTSLTGYKDHNYQYAEDFDAMPYGANDYAQDQEGDYFEQELRLVSQGDGPLSWYAGVSYYKENITARFDERADEEVMCQSYYYYSCSDLFAYWGYADFTPSDVGLLESNIDTGEYKGWGAYVDLTYAVSEKFEIGVGMRYTKDTKNFGISILPVESELGPFYIFGVTTDGFDYGKQSWDAFTPRFVARYMPNDDWTLYASVTKGYKSGGFGSFAIEDPNDSVTDDLVVIDGVPNAFDPETVWSYEVGAKTDLFDSRLRLDMNAYYYKYKDLQLSYFDNGARVGNIGKAKAFGIETSAQAVLSQNFDLYIVGSYINNEVNDANDIEPGSDGNELPGTPKWTTAGVLSYHQEAGNGEINASAEYRTQSGTYAGLGNLVDSRNPGWTDVSLRLGYESFNGWAVTAYVENLFDEIYFDGSNDGAGPIPHKYFGVSRPRTFGVKLSYRFGD</sequence>
<evidence type="ECO:0000256" key="9">
    <source>
        <dbReference type="ARBA" id="ARBA00023136"/>
    </source>
</evidence>
<evidence type="ECO:0000256" key="3">
    <source>
        <dbReference type="ARBA" id="ARBA00022452"/>
    </source>
</evidence>
<dbReference type="EMBL" id="JBHRSL010000002">
    <property type="protein sequence ID" value="MFC3051274.1"/>
    <property type="molecule type" value="Genomic_DNA"/>
</dbReference>
<dbReference type="Pfam" id="PF00593">
    <property type="entry name" value="TonB_dep_Rec_b-barrel"/>
    <property type="match status" value="1"/>
</dbReference>
<keyword evidence="16" id="KW-0675">Receptor</keyword>
<evidence type="ECO:0000256" key="10">
    <source>
        <dbReference type="ARBA" id="ARBA00023237"/>
    </source>
</evidence>
<evidence type="ECO:0000256" key="5">
    <source>
        <dbReference type="ARBA" id="ARBA00022692"/>
    </source>
</evidence>
<evidence type="ECO:0000313" key="17">
    <source>
        <dbReference type="Proteomes" id="UP001595444"/>
    </source>
</evidence>
<evidence type="ECO:0000256" key="2">
    <source>
        <dbReference type="ARBA" id="ARBA00022448"/>
    </source>
</evidence>
<dbReference type="Proteomes" id="UP001595444">
    <property type="component" value="Unassembled WGS sequence"/>
</dbReference>
<evidence type="ECO:0000256" key="4">
    <source>
        <dbReference type="ARBA" id="ARBA00022496"/>
    </source>
</evidence>
<dbReference type="PROSITE" id="PS52016">
    <property type="entry name" value="TONB_DEPENDENT_REC_3"/>
    <property type="match status" value="1"/>
</dbReference>
<keyword evidence="17" id="KW-1185">Reference proteome</keyword>
<dbReference type="PANTHER" id="PTHR32552:SF81">
    <property type="entry name" value="TONB-DEPENDENT OUTER MEMBRANE RECEPTOR"/>
    <property type="match status" value="1"/>
</dbReference>
<reference evidence="17" key="1">
    <citation type="journal article" date="2019" name="Int. J. Syst. Evol. Microbiol.">
        <title>The Global Catalogue of Microorganisms (GCM) 10K type strain sequencing project: providing services to taxonomists for standard genome sequencing and annotation.</title>
        <authorList>
            <consortium name="The Broad Institute Genomics Platform"/>
            <consortium name="The Broad Institute Genome Sequencing Center for Infectious Disease"/>
            <person name="Wu L."/>
            <person name="Ma J."/>
        </authorList>
    </citation>
    <scope>NUCLEOTIDE SEQUENCE [LARGE SCALE GENOMIC DNA]</scope>
    <source>
        <strain evidence="17">KCTC 62164</strain>
    </source>
</reference>
<keyword evidence="8 12" id="KW-0798">TonB box</keyword>
<keyword evidence="4" id="KW-0410">Iron transport</keyword>
<feature type="domain" description="TonB-dependent receptor plug" evidence="15">
    <location>
        <begin position="52"/>
        <end position="159"/>
    </location>
</feature>
<keyword evidence="2 11" id="KW-0813">Transport</keyword>
<dbReference type="RefSeq" id="WP_194211741.1">
    <property type="nucleotide sequence ID" value="NZ_CP061205.1"/>
</dbReference>
<keyword evidence="3 11" id="KW-1134">Transmembrane beta strand</keyword>